<proteinExistence type="predicted"/>
<feature type="transmembrane region" description="Helical" evidence="1">
    <location>
        <begin position="50"/>
        <end position="71"/>
    </location>
</feature>
<feature type="transmembrane region" description="Helical" evidence="1">
    <location>
        <begin position="169"/>
        <end position="192"/>
    </location>
</feature>
<dbReference type="InterPro" id="IPR010295">
    <property type="entry name" value="DUF898"/>
</dbReference>
<reference evidence="2 3" key="1">
    <citation type="submission" date="2020-08" db="EMBL/GenBank/DDBJ databases">
        <title>Emergence of ISAba1-mediated novel tet(X) in Acinetobacter variabilis from a chicken farm.</title>
        <authorList>
            <person name="Peng K."/>
            <person name="Li R."/>
        </authorList>
    </citation>
    <scope>NUCLEOTIDE SEQUENCE [LARGE SCALE GENOMIC DNA]</scope>
    <source>
        <strain evidence="2 3">XM9F202-2</strain>
    </source>
</reference>
<evidence type="ECO:0000313" key="2">
    <source>
        <dbReference type="EMBL" id="QQN88629.1"/>
    </source>
</evidence>
<feature type="transmembrane region" description="Helical" evidence="1">
    <location>
        <begin position="119"/>
        <end position="139"/>
    </location>
</feature>
<dbReference type="EMBL" id="CP060811">
    <property type="protein sequence ID" value="QQN88629.1"/>
    <property type="molecule type" value="Genomic_DNA"/>
</dbReference>
<accession>A0A7T8ARC8</accession>
<feature type="transmembrane region" description="Helical" evidence="1">
    <location>
        <begin position="92"/>
        <end position="113"/>
    </location>
</feature>
<keyword evidence="1" id="KW-1133">Transmembrane helix</keyword>
<organism evidence="2 3">
    <name type="scientific">Acinetobacter variabilis</name>
    <dbReference type="NCBI Taxonomy" id="70346"/>
    <lineage>
        <taxon>Bacteria</taxon>
        <taxon>Pseudomonadati</taxon>
        <taxon>Pseudomonadota</taxon>
        <taxon>Gammaproteobacteria</taxon>
        <taxon>Moraxellales</taxon>
        <taxon>Moraxellaceae</taxon>
        <taxon>Acinetobacter</taxon>
    </lineage>
</organism>
<keyword evidence="1" id="KW-0472">Membrane</keyword>
<dbReference type="Pfam" id="PF05987">
    <property type="entry name" value="DUF898"/>
    <property type="match status" value="1"/>
</dbReference>
<gene>
    <name evidence="2" type="ORF">IAQ69_02795</name>
</gene>
<feature type="transmembrane region" description="Helical" evidence="1">
    <location>
        <begin position="249"/>
        <end position="269"/>
    </location>
</feature>
<protein>
    <submittedName>
        <fullName evidence="2">DUF898 domain-containing protein</fullName>
    </submittedName>
</protein>
<evidence type="ECO:0000313" key="3">
    <source>
        <dbReference type="Proteomes" id="UP000596079"/>
    </source>
</evidence>
<feature type="transmembrane region" description="Helical" evidence="1">
    <location>
        <begin position="220"/>
        <end position="242"/>
    </location>
</feature>
<sequence length="367" mass="42832">MAYKLLFKNQVEPVAVKNTMHNKPEPEIDQPSPPLEKHSFRFHGSATEYFGIWMVNLMLTIITLTLYSPWAKARRIRYFYGNTQLLKHRFDFIAMPSRILLGRLLALELYVVTVILTNYSILITSSLFLIAAISLPWLIRMTLKFKARNSKYGNVRFHFSGSNREAYRVLWLAILVNIFTLFLFSPVVIWLYKRYCFNHLSTGQLQFSLGIKWSKFMSAVYVPLCLCLLIGIAWIAAIVYWVDLIGTTLFTLGVVLSYLFCLALVWPMISARLYMYTWNHVELGQSYFKTRVTTWRYSWIVLSNWIVRALSLGLMTPWASIRLYEYQLANLELYLAEDETNLKNILQRDPNAIANEVLDIFDFDASL</sequence>
<dbReference type="AlphaFoldDB" id="A0A7T8ARC8"/>
<evidence type="ECO:0000256" key="1">
    <source>
        <dbReference type="SAM" id="Phobius"/>
    </source>
</evidence>
<name>A0A7T8ARC8_9GAMM</name>
<keyword evidence="1" id="KW-0812">Transmembrane</keyword>
<feature type="transmembrane region" description="Helical" evidence="1">
    <location>
        <begin position="297"/>
        <end position="319"/>
    </location>
</feature>
<dbReference type="Proteomes" id="UP000596079">
    <property type="component" value="Chromosome"/>
</dbReference>